<evidence type="ECO:0000256" key="4">
    <source>
        <dbReference type="ARBA" id="ARBA00022475"/>
    </source>
</evidence>
<protein>
    <recommendedName>
        <fullName evidence="11">Transporter</fullName>
    </recommendedName>
</protein>
<dbReference type="EMBL" id="FQZT01000005">
    <property type="protein sequence ID" value="SHJ19806.1"/>
    <property type="molecule type" value="Genomic_DNA"/>
</dbReference>
<gene>
    <name evidence="9" type="ORF">SAMN02745165_01780</name>
</gene>
<evidence type="ECO:0000256" key="3">
    <source>
        <dbReference type="ARBA" id="ARBA00022448"/>
    </source>
</evidence>
<dbReference type="InterPro" id="IPR038770">
    <property type="entry name" value="Na+/solute_symporter_sf"/>
</dbReference>
<feature type="transmembrane region" description="Helical" evidence="8">
    <location>
        <begin position="69"/>
        <end position="88"/>
    </location>
</feature>
<comment type="similarity">
    <text evidence="2">Belongs to the auxin efflux carrier (TC 2.A.69) family.</text>
</comment>
<dbReference type="OrthoDB" id="9805563at2"/>
<dbReference type="Gene3D" id="1.20.1530.20">
    <property type="match status" value="1"/>
</dbReference>
<evidence type="ECO:0000313" key="10">
    <source>
        <dbReference type="Proteomes" id="UP000184171"/>
    </source>
</evidence>
<keyword evidence="5 8" id="KW-0812">Transmembrane</keyword>
<dbReference type="Proteomes" id="UP000184171">
    <property type="component" value="Unassembled WGS sequence"/>
</dbReference>
<feature type="transmembrane region" description="Helical" evidence="8">
    <location>
        <begin position="285"/>
        <end position="308"/>
    </location>
</feature>
<sequence length="314" mass="33659">MLDAFYFAIKTTAPIFCIIALGILFKRIGWVTDEFARIGSDLVFKVTLPCLLFVKIVQTDFAQGLPTGLVLYALCATIAVFLLLDRLIAPRLQEVFDRGVFVQGAFRGNMGIIGLAYCLSAFGEAVVAKASIYLAIMTILFNVLAVITLTRHQGASEQRDFSRIFLNIAKNPLILSICAAMILSLGKVPVSEILLETGGYFGRMTLPLALLCAGASIRLHEFQSSRPLYWATSGKLFFVPLLITLGGILVGLRGDSLGVLFLMSASPAAAASYPMAQAMGTNHHLAAAIIAATSLGSVVSTTLGIFLLRSFGLI</sequence>
<dbReference type="STRING" id="1122189.SAMN02745165_01780"/>
<evidence type="ECO:0000256" key="1">
    <source>
        <dbReference type="ARBA" id="ARBA00004651"/>
    </source>
</evidence>
<keyword evidence="10" id="KW-1185">Reference proteome</keyword>
<reference evidence="9 10" key="1">
    <citation type="submission" date="2016-11" db="EMBL/GenBank/DDBJ databases">
        <authorList>
            <person name="Jaros S."/>
            <person name="Januszkiewicz K."/>
            <person name="Wedrychowicz H."/>
        </authorList>
    </citation>
    <scope>NUCLEOTIDE SEQUENCE [LARGE SCALE GENOMIC DNA]</scope>
    <source>
        <strain evidence="9 10">DSM 5091</strain>
    </source>
</reference>
<feature type="transmembrane region" description="Helical" evidence="8">
    <location>
        <begin position="128"/>
        <end position="150"/>
    </location>
</feature>
<dbReference type="GO" id="GO:0055085">
    <property type="term" value="P:transmembrane transport"/>
    <property type="evidence" value="ECO:0007669"/>
    <property type="project" value="InterPro"/>
</dbReference>
<dbReference type="PANTHER" id="PTHR36838">
    <property type="entry name" value="AUXIN EFFLUX CARRIER FAMILY PROTEIN"/>
    <property type="match status" value="1"/>
</dbReference>
<feature type="transmembrane region" description="Helical" evidence="8">
    <location>
        <begin position="100"/>
        <end position="122"/>
    </location>
</feature>
<feature type="transmembrane region" description="Helical" evidence="8">
    <location>
        <begin position="229"/>
        <end position="250"/>
    </location>
</feature>
<feature type="transmembrane region" description="Helical" evidence="8">
    <location>
        <begin position="256"/>
        <end position="273"/>
    </location>
</feature>
<evidence type="ECO:0000256" key="8">
    <source>
        <dbReference type="SAM" id="Phobius"/>
    </source>
</evidence>
<organism evidence="9 10">
    <name type="scientific">Malonomonas rubra DSM 5091</name>
    <dbReference type="NCBI Taxonomy" id="1122189"/>
    <lineage>
        <taxon>Bacteria</taxon>
        <taxon>Pseudomonadati</taxon>
        <taxon>Thermodesulfobacteriota</taxon>
        <taxon>Desulfuromonadia</taxon>
        <taxon>Desulfuromonadales</taxon>
        <taxon>Geopsychrobacteraceae</taxon>
        <taxon>Malonomonas</taxon>
    </lineage>
</organism>
<dbReference type="GO" id="GO:0005886">
    <property type="term" value="C:plasma membrane"/>
    <property type="evidence" value="ECO:0007669"/>
    <property type="project" value="UniProtKB-SubCell"/>
</dbReference>
<name>A0A1M6HCB6_MALRU</name>
<dbReference type="PANTHER" id="PTHR36838:SF4">
    <property type="entry name" value="AUXIN EFFLUX CARRIER FAMILY PROTEIN"/>
    <property type="match status" value="1"/>
</dbReference>
<keyword evidence="7 8" id="KW-0472">Membrane</keyword>
<dbReference type="InterPro" id="IPR004776">
    <property type="entry name" value="Mem_transp_PIN-like"/>
</dbReference>
<keyword evidence="4" id="KW-1003">Cell membrane</keyword>
<evidence type="ECO:0000313" key="9">
    <source>
        <dbReference type="EMBL" id="SHJ19806.1"/>
    </source>
</evidence>
<comment type="subcellular location">
    <subcellularLocation>
        <location evidence="1">Cell membrane</location>
        <topology evidence="1">Multi-pass membrane protein</topology>
    </subcellularLocation>
</comment>
<feature type="transmembrane region" description="Helical" evidence="8">
    <location>
        <begin position="6"/>
        <end position="26"/>
    </location>
</feature>
<keyword evidence="6 8" id="KW-1133">Transmembrane helix</keyword>
<evidence type="ECO:0000256" key="2">
    <source>
        <dbReference type="ARBA" id="ARBA00010145"/>
    </source>
</evidence>
<dbReference type="AlphaFoldDB" id="A0A1M6HCB6"/>
<dbReference type="RefSeq" id="WP_072908001.1">
    <property type="nucleotide sequence ID" value="NZ_FQZT01000005.1"/>
</dbReference>
<evidence type="ECO:0008006" key="11">
    <source>
        <dbReference type="Google" id="ProtNLM"/>
    </source>
</evidence>
<proteinExistence type="inferred from homology"/>
<evidence type="ECO:0000256" key="6">
    <source>
        <dbReference type="ARBA" id="ARBA00022989"/>
    </source>
</evidence>
<keyword evidence="3" id="KW-0813">Transport</keyword>
<feature type="transmembrane region" description="Helical" evidence="8">
    <location>
        <begin position="171"/>
        <end position="188"/>
    </location>
</feature>
<accession>A0A1M6HCB6</accession>
<evidence type="ECO:0000256" key="7">
    <source>
        <dbReference type="ARBA" id="ARBA00023136"/>
    </source>
</evidence>
<dbReference type="Pfam" id="PF03547">
    <property type="entry name" value="Mem_trans"/>
    <property type="match status" value="1"/>
</dbReference>
<evidence type="ECO:0000256" key="5">
    <source>
        <dbReference type="ARBA" id="ARBA00022692"/>
    </source>
</evidence>